<comment type="caution">
    <text evidence="3">The sequence shown here is derived from an EMBL/GenBank/DDBJ whole genome shotgun (WGS) entry which is preliminary data.</text>
</comment>
<dbReference type="RefSeq" id="WP_131564789.1">
    <property type="nucleotide sequence ID" value="NZ_JAINFK010000001.1"/>
</dbReference>
<evidence type="ECO:0000259" key="2">
    <source>
        <dbReference type="Pfam" id="PF07486"/>
    </source>
</evidence>
<dbReference type="InterPro" id="IPR042047">
    <property type="entry name" value="SleB_dom1"/>
</dbReference>
<dbReference type="Gene3D" id="1.10.10.2520">
    <property type="entry name" value="Cell wall hydrolase SleB, domain 1"/>
    <property type="match status" value="1"/>
</dbReference>
<protein>
    <submittedName>
        <fullName evidence="3">Cell wall hydrolase</fullName>
    </submittedName>
</protein>
<reference evidence="3 4" key="1">
    <citation type="journal article" date="2015" name="Antonie Van Leeuwenhoek">
        <title>Oricola cellulosilytica gen. nov., sp. nov., a cellulose-degrading bacterium of the family Phyllobacteriaceae isolated from surface seashore water, and emended descriptions of Mesorhizobium loti and Phyllobacterium myrsinacearum.</title>
        <authorList>
            <person name="Hameed A."/>
            <person name="Shahina M."/>
            <person name="Lai W.A."/>
            <person name="Lin S.Y."/>
            <person name="Young L.S."/>
            <person name="Liu Y.C."/>
            <person name="Hsu Y.H."/>
            <person name="Young C.C."/>
        </authorList>
    </citation>
    <scope>NUCLEOTIDE SEQUENCE [LARGE SCALE GENOMIC DNA]</scope>
    <source>
        <strain evidence="3 4">KCTC 52183</strain>
    </source>
</reference>
<sequence>MIRKKNRRATPRRFFCSAFFGCAAIFASVASPALADYPNPRVAVGATAAEEWTDLSVKQKNCLATAIYFEARSEPKAGQAAVAQVILNRVRNDRYPDTICDVVYQNDHMRNACQFSFACDGLPEAVNEKHAWDKAEDVATAVLEGRSLVRDIATATHYHADYVKPYWAPKMKRLSAVGRHIFYRG</sequence>
<keyword evidence="3" id="KW-0378">Hydrolase</keyword>
<evidence type="ECO:0000313" key="4">
    <source>
        <dbReference type="Proteomes" id="UP000291301"/>
    </source>
</evidence>
<dbReference type="InterPro" id="IPR011105">
    <property type="entry name" value="Cell_wall_hydrolase_SleB"/>
</dbReference>
<dbReference type="Pfam" id="PF07486">
    <property type="entry name" value="Hydrolase_2"/>
    <property type="match status" value="1"/>
</dbReference>
<evidence type="ECO:0000256" key="1">
    <source>
        <dbReference type="SAM" id="SignalP"/>
    </source>
</evidence>
<proteinExistence type="predicted"/>
<feature type="signal peptide" evidence="1">
    <location>
        <begin position="1"/>
        <end position="35"/>
    </location>
</feature>
<evidence type="ECO:0000313" key="3">
    <source>
        <dbReference type="EMBL" id="TCD16166.1"/>
    </source>
</evidence>
<feature type="chain" id="PRO_5020510547" evidence="1">
    <location>
        <begin position="36"/>
        <end position="185"/>
    </location>
</feature>
<feature type="domain" description="Cell wall hydrolase SleB" evidence="2">
    <location>
        <begin position="73"/>
        <end position="183"/>
    </location>
</feature>
<accession>A0A4R0PEE3</accession>
<gene>
    <name evidence="3" type="ORF">E0D97_01640</name>
</gene>
<dbReference type="AlphaFoldDB" id="A0A4R0PEE3"/>
<name>A0A4R0PEE3_9HYPH</name>
<organism evidence="3 4">
    <name type="scientific">Oricola cellulosilytica</name>
    <dbReference type="NCBI Taxonomy" id="1429082"/>
    <lineage>
        <taxon>Bacteria</taxon>
        <taxon>Pseudomonadati</taxon>
        <taxon>Pseudomonadota</taxon>
        <taxon>Alphaproteobacteria</taxon>
        <taxon>Hyphomicrobiales</taxon>
        <taxon>Ahrensiaceae</taxon>
        <taxon>Oricola</taxon>
    </lineage>
</organism>
<dbReference type="EMBL" id="SJST01000001">
    <property type="protein sequence ID" value="TCD16166.1"/>
    <property type="molecule type" value="Genomic_DNA"/>
</dbReference>
<dbReference type="Proteomes" id="UP000291301">
    <property type="component" value="Unassembled WGS sequence"/>
</dbReference>
<keyword evidence="4" id="KW-1185">Reference proteome</keyword>
<keyword evidence="1" id="KW-0732">Signal</keyword>
<dbReference type="OrthoDB" id="9785345at2"/>
<dbReference type="GO" id="GO:0016787">
    <property type="term" value="F:hydrolase activity"/>
    <property type="evidence" value="ECO:0007669"/>
    <property type="project" value="UniProtKB-KW"/>
</dbReference>